<dbReference type="Proteomes" id="UP001223720">
    <property type="component" value="Chromosome"/>
</dbReference>
<feature type="compositionally biased region" description="Polar residues" evidence="5">
    <location>
        <begin position="353"/>
        <end position="367"/>
    </location>
</feature>
<protein>
    <submittedName>
        <fullName evidence="7">Tyrosine-type recombinase/integrase</fullName>
    </submittedName>
</protein>
<dbReference type="InterPro" id="IPR013762">
    <property type="entry name" value="Integrase-like_cat_sf"/>
</dbReference>
<dbReference type="PANTHER" id="PTHR30349">
    <property type="entry name" value="PHAGE INTEGRASE-RELATED"/>
    <property type="match status" value="1"/>
</dbReference>
<comment type="similarity">
    <text evidence="1">Belongs to the 'phage' integrase family.</text>
</comment>
<organism evidence="7 8">
    <name type="scientific">Methylorubrum extorquens</name>
    <name type="common">Methylobacterium dichloromethanicum</name>
    <name type="synonym">Methylobacterium extorquens</name>
    <dbReference type="NCBI Taxonomy" id="408"/>
    <lineage>
        <taxon>Bacteria</taxon>
        <taxon>Pseudomonadati</taxon>
        <taxon>Pseudomonadota</taxon>
        <taxon>Alphaproteobacteria</taxon>
        <taxon>Hyphomicrobiales</taxon>
        <taxon>Methylobacteriaceae</taxon>
        <taxon>Methylorubrum</taxon>
    </lineage>
</organism>
<dbReference type="PANTHER" id="PTHR30349:SF64">
    <property type="entry name" value="PROPHAGE INTEGRASE INTD-RELATED"/>
    <property type="match status" value="1"/>
</dbReference>
<proteinExistence type="inferred from homology"/>
<evidence type="ECO:0000259" key="6">
    <source>
        <dbReference type="PROSITE" id="PS51898"/>
    </source>
</evidence>
<dbReference type="Gene3D" id="1.10.443.10">
    <property type="entry name" value="Intergrase catalytic core"/>
    <property type="match status" value="1"/>
</dbReference>
<feature type="region of interest" description="Disordered" evidence="5">
    <location>
        <begin position="347"/>
        <end position="367"/>
    </location>
</feature>
<sequence>MGLKRGTAELPEYVVSDTDRHDNVRYYFRRRPAPKVRLEGIPGSEAFMNKYYDCLDGRIPERKSRSAPAAPGSFAALRLAYLGSPEFKSLDVSTRAWQRRALDEISEAHGTKRVAMMQARHVRTLRNGKRETPAAANTMLKALKALFKWANENGRASSDPTRNVDFLKYAKKGFHPWSPSEVEAYEAAHLVGTTARLALELLLYTAGRREDVVRFGPHNLAAGRFRFVQGKNEDRAPVLIDIPVHPDLAEAIAAAQPSGAIFILTHYGRPFTPNGFGNRFKKWCIQAGLPHCSAHGCRKAAAARLATRGATAHQIMSVTGHQSLAEVERYTRSALRAQMADTAMALLPDRRSAGSTIPANRPPDSSA</sequence>
<reference evidence="7" key="1">
    <citation type="journal article" date="2022" name="Biotechnol. Bioprocess Eng.">
        <title>Pan-genome Analysis Reveals Comparative Genomic Features of Central Metabolic Pathways in Methylorubrum extorquens.</title>
        <authorList>
            <person name="Lee G.M."/>
            <person name="Scott-Nevros Z.K."/>
            <person name="Lee S.-M."/>
            <person name="Kim D."/>
        </authorList>
    </citation>
    <scope>NUCLEOTIDE SEQUENCE</scope>
    <source>
        <strain evidence="7">ATCC 55366</strain>
    </source>
</reference>
<dbReference type="GO" id="GO:0003677">
    <property type="term" value="F:DNA binding"/>
    <property type="evidence" value="ECO:0007669"/>
    <property type="project" value="UniProtKB-KW"/>
</dbReference>
<dbReference type="InterPro" id="IPR010998">
    <property type="entry name" value="Integrase_recombinase_N"/>
</dbReference>
<evidence type="ECO:0000256" key="5">
    <source>
        <dbReference type="SAM" id="MobiDB-lite"/>
    </source>
</evidence>
<evidence type="ECO:0000256" key="1">
    <source>
        <dbReference type="ARBA" id="ARBA00008857"/>
    </source>
</evidence>
<evidence type="ECO:0000256" key="4">
    <source>
        <dbReference type="ARBA" id="ARBA00023172"/>
    </source>
</evidence>
<dbReference type="GO" id="GO:0006310">
    <property type="term" value="P:DNA recombination"/>
    <property type="evidence" value="ECO:0007669"/>
    <property type="project" value="UniProtKB-KW"/>
</dbReference>
<name>A0AAX3WM12_METEX</name>
<feature type="domain" description="Tyr recombinase" evidence="6">
    <location>
        <begin position="172"/>
        <end position="344"/>
    </location>
</feature>
<dbReference type="Gene3D" id="1.10.150.130">
    <property type="match status" value="1"/>
</dbReference>
<dbReference type="Pfam" id="PF00589">
    <property type="entry name" value="Phage_integrase"/>
    <property type="match status" value="1"/>
</dbReference>
<evidence type="ECO:0000313" key="8">
    <source>
        <dbReference type="Proteomes" id="UP001223720"/>
    </source>
</evidence>
<evidence type="ECO:0000313" key="7">
    <source>
        <dbReference type="EMBL" id="WHQ72638.1"/>
    </source>
</evidence>
<dbReference type="PROSITE" id="PS51898">
    <property type="entry name" value="TYR_RECOMBINASE"/>
    <property type="match status" value="1"/>
</dbReference>
<keyword evidence="4" id="KW-0233">DNA recombination</keyword>
<evidence type="ECO:0000256" key="3">
    <source>
        <dbReference type="ARBA" id="ARBA00023125"/>
    </source>
</evidence>
<dbReference type="InterPro" id="IPR002104">
    <property type="entry name" value="Integrase_catalytic"/>
</dbReference>
<keyword evidence="3" id="KW-0238">DNA-binding</keyword>
<dbReference type="InterPro" id="IPR011010">
    <property type="entry name" value="DNA_brk_join_enz"/>
</dbReference>
<dbReference type="EMBL" id="CP073633">
    <property type="protein sequence ID" value="WHQ72638.1"/>
    <property type="molecule type" value="Genomic_DNA"/>
</dbReference>
<dbReference type="SUPFAM" id="SSF56349">
    <property type="entry name" value="DNA breaking-rejoining enzymes"/>
    <property type="match status" value="1"/>
</dbReference>
<dbReference type="GO" id="GO:0015074">
    <property type="term" value="P:DNA integration"/>
    <property type="evidence" value="ECO:0007669"/>
    <property type="project" value="UniProtKB-KW"/>
</dbReference>
<gene>
    <name evidence="7" type="ORF">KEC54_05055</name>
</gene>
<dbReference type="InterPro" id="IPR050090">
    <property type="entry name" value="Tyrosine_recombinase_XerCD"/>
</dbReference>
<dbReference type="AlphaFoldDB" id="A0AAX3WM12"/>
<keyword evidence="2" id="KW-0229">DNA integration</keyword>
<accession>A0AAX3WM12</accession>
<evidence type="ECO:0000256" key="2">
    <source>
        <dbReference type="ARBA" id="ARBA00022908"/>
    </source>
</evidence>